<reference evidence="9" key="1">
    <citation type="submission" date="2020-11" db="EMBL/GenBank/DDBJ databases">
        <authorList>
            <consortium name="DOE Joint Genome Institute"/>
            <person name="Ahrendt S."/>
            <person name="Riley R."/>
            <person name="Andreopoulos W."/>
            <person name="Labutti K."/>
            <person name="Pangilinan J."/>
            <person name="Ruiz-Duenas F.J."/>
            <person name="Barrasa J.M."/>
            <person name="Sanchez-Garcia M."/>
            <person name="Camarero S."/>
            <person name="Miyauchi S."/>
            <person name="Serrano A."/>
            <person name="Linde D."/>
            <person name="Babiker R."/>
            <person name="Drula E."/>
            <person name="Ayuso-Fernandez I."/>
            <person name="Pacheco R."/>
            <person name="Padilla G."/>
            <person name="Ferreira P."/>
            <person name="Barriuso J."/>
            <person name="Kellner H."/>
            <person name="Castanera R."/>
            <person name="Alfaro M."/>
            <person name="Ramirez L."/>
            <person name="Pisabarro A.G."/>
            <person name="Kuo A."/>
            <person name="Tritt A."/>
            <person name="Lipzen A."/>
            <person name="He G."/>
            <person name="Yan M."/>
            <person name="Ng V."/>
            <person name="Cullen D."/>
            <person name="Martin F."/>
            <person name="Rosso M.-N."/>
            <person name="Henrissat B."/>
            <person name="Hibbett D."/>
            <person name="Martinez A.T."/>
            <person name="Grigoriev I.V."/>
        </authorList>
    </citation>
    <scope>NUCLEOTIDE SEQUENCE</scope>
    <source>
        <strain evidence="9">CBS 506.95</strain>
    </source>
</reference>
<dbReference type="Pfam" id="PF00046">
    <property type="entry name" value="Homeodomain"/>
    <property type="match status" value="1"/>
</dbReference>
<dbReference type="PROSITE" id="PS00027">
    <property type="entry name" value="HOMEOBOX_1"/>
    <property type="match status" value="1"/>
</dbReference>
<feature type="compositionally biased region" description="Polar residues" evidence="7">
    <location>
        <begin position="561"/>
        <end position="593"/>
    </location>
</feature>
<feature type="compositionally biased region" description="Polar residues" evidence="7">
    <location>
        <begin position="152"/>
        <end position="171"/>
    </location>
</feature>
<evidence type="ECO:0000256" key="1">
    <source>
        <dbReference type="ARBA" id="ARBA00004123"/>
    </source>
</evidence>
<feature type="region of interest" description="Disordered" evidence="7">
    <location>
        <begin position="429"/>
        <end position="471"/>
    </location>
</feature>
<name>A0A9P6JNI9_9AGAR</name>
<dbReference type="GO" id="GO:0000981">
    <property type="term" value="F:DNA-binding transcription factor activity, RNA polymerase II-specific"/>
    <property type="evidence" value="ECO:0007669"/>
    <property type="project" value="InterPro"/>
</dbReference>
<dbReference type="InterPro" id="IPR017970">
    <property type="entry name" value="Homeobox_CS"/>
</dbReference>
<dbReference type="GO" id="GO:0005634">
    <property type="term" value="C:nucleus"/>
    <property type="evidence" value="ECO:0007669"/>
    <property type="project" value="UniProtKB-SubCell"/>
</dbReference>
<dbReference type="InterPro" id="IPR050453">
    <property type="entry name" value="LIM_Homeobox_TF"/>
</dbReference>
<evidence type="ECO:0000256" key="3">
    <source>
        <dbReference type="ARBA" id="ARBA00023155"/>
    </source>
</evidence>
<accession>A0A9P6JNI9</accession>
<feature type="region of interest" description="Disordered" evidence="7">
    <location>
        <begin position="555"/>
        <end position="593"/>
    </location>
</feature>
<comment type="subcellular location">
    <subcellularLocation>
        <location evidence="1 5 6">Nucleus</location>
    </subcellularLocation>
</comment>
<organism evidence="9 10">
    <name type="scientific">Crepidotus variabilis</name>
    <dbReference type="NCBI Taxonomy" id="179855"/>
    <lineage>
        <taxon>Eukaryota</taxon>
        <taxon>Fungi</taxon>
        <taxon>Dikarya</taxon>
        <taxon>Basidiomycota</taxon>
        <taxon>Agaricomycotina</taxon>
        <taxon>Agaricomycetes</taxon>
        <taxon>Agaricomycetidae</taxon>
        <taxon>Agaricales</taxon>
        <taxon>Agaricineae</taxon>
        <taxon>Crepidotaceae</taxon>
        <taxon>Crepidotus</taxon>
    </lineage>
</organism>
<protein>
    <recommendedName>
        <fullName evidence="8">Homeobox domain-containing protein</fullName>
    </recommendedName>
</protein>
<sequence length="715" mass="76003">MGFHSHLYSRPLVPNTQDPAAVDFRAFYPYTPNEVKHRKRTTNQQLKVLEAIFKKDTKPNAQLRQELAQELNMTPRGVQVWFQNRRAKEKSKSVKGGKAGMAGPSGNGGGAEEDETCTSSANSPMPVKDELSSSSANSDGVSDDMNDLLGMTSRSPSVGSGQPTPHVSSPPQLHVRTDASTLRTHMNKSPIEGPPDSATSYTSAGFPPASTAVPPPSAFNQPRFGSGMGLTSEELYSLRRGSLPVFPASPAFGQRNPPQADLSSYDPLVRRGSVDASLQRLANNPFAPLARAKNSALYGAGVGVSVPGLNPSSGPIHSGAAPSNRYHPVHNRMAHGQFPLQRRNPSSSITPEAAQLHSSAPQHAANLRRFSMDARATRIAATQRVHHSASPSPLTPYNAVVRASLPEPHLYSITARPVASPIPGPLPAPGFQFGAASSASPSSADSERNSPDSPKSFTFGGEDDGQTSPLYGSYSSRFGSVASIATSESSINSSFYAELGGSAIDHTERRDSSCAPPAQFLSVYAEVDASNQADHVHHGGPVSALDNMYSSHEEYSGFTPVHQQQDSQIPGHQASNYPSPTSTISARGSPGQTATMMAMNSSSALAYALDEKLSDQKSIHPSHHPQEAYTNFATGEHSVNQNPQTHIHQPQEPYFGQHGQAFQQESPPYPPTFAFGGSQPTSDYGVFATDGNYSDPLGPPSVLESGPLESFVAYS</sequence>
<feature type="domain" description="Homeobox" evidence="8">
    <location>
        <begin position="32"/>
        <end position="92"/>
    </location>
</feature>
<feature type="DNA-binding region" description="Homeobox" evidence="5">
    <location>
        <begin position="34"/>
        <end position="93"/>
    </location>
</feature>
<evidence type="ECO:0000256" key="5">
    <source>
        <dbReference type="PROSITE-ProRule" id="PRU00108"/>
    </source>
</evidence>
<evidence type="ECO:0000313" key="9">
    <source>
        <dbReference type="EMBL" id="KAF9526669.1"/>
    </source>
</evidence>
<evidence type="ECO:0000256" key="2">
    <source>
        <dbReference type="ARBA" id="ARBA00023125"/>
    </source>
</evidence>
<keyword evidence="4 5" id="KW-0539">Nucleus</keyword>
<keyword evidence="2 5" id="KW-0238">DNA-binding</keyword>
<dbReference type="PANTHER" id="PTHR24208">
    <property type="entry name" value="LIM/HOMEOBOX PROTEIN LHX"/>
    <property type="match status" value="1"/>
</dbReference>
<dbReference type="Gene3D" id="1.10.10.60">
    <property type="entry name" value="Homeodomain-like"/>
    <property type="match status" value="1"/>
</dbReference>
<feature type="region of interest" description="Disordered" evidence="7">
    <location>
        <begin position="660"/>
        <end position="715"/>
    </location>
</feature>
<comment type="caution">
    <text evidence="9">The sequence shown here is derived from an EMBL/GenBank/DDBJ whole genome shotgun (WGS) entry which is preliminary data.</text>
</comment>
<keyword evidence="10" id="KW-1185">Reference proteome</keyword>
<evidence type="ECO:0000256" key="4">
    <source>
        <dbReference type="ARBA" id="ARBA00023242"/>
    </source>
</evidence>
<evidence type="ECO:0000256" key="6">
    <source>
        <dbReference type="RuleBase" id="RU000682"/>
    </source>
</evidence>
<keyword evidence="3 5" id="KW-0371">Homeobox</keyword>
<feature type="region of interest" description="Disordered" evidence="7">
    <location>
        <begin position="83"/>
        <end position="226"/>
    </location>
</feature>
<proteinExistence type="predicted"/>
<dbReference type="InterPro" id="IPR001356">
    <property type="entry name" value="HD"/>
</dbReference>
<dbReference type="PROSITE" id="PS50071">
    <property type="entry name" value="HOMEOBOX_2"/>
    <property type="match status" value="1"/>
</dbReference>
<feature type="compositionally biased region" description="Low complexity" evidence="7">
    <location>
        <begin position="435"/>
        <end position="444"/>
    </location>
</feature>
<dbReference type="InterPro" id="IPR009057">
    <property type="entry name" value="Homeodomain-like_sf"/>
</dbReference>
<dbReference type="EMBL" id="MU157869">
    <property type="protein sequence ID" value="KAF9526669.1"/>
    <property type="molecule type" value="Genomic_DNA"/>
</dbReference>
<dbReference type="AlphaFoldDB" id="A0A9P6JNI9"/>
<dbReference type="CDD" id="cd00086">
    <property type="entry name" value="homeodomain"/>
    <property type="match status" value="1"/>
</dbReference>
<dbReference type="SUPFAM" id="SSF46689">
    <property type="entry name" value="Homeodomain-like"/>
    <property type="match status" value="1"/>
</dbReference>
<dbReference type="SMART" id="SM00389">
    <property type="entry name" value="HOX"/>
    <property type="match status" value="1"/>
</dbReference>
<evidence type="ECO:0000256" key="7">
    <source>
        <dbReference type="SAM" id="MobiDB-lite"/>
    </source>
</evidence>
<evidence type="ECO:0000313" key="10">
    <source>
        <dbReference type="Proteomes" id="UP000807306"/>
    </source>
</evidence>
<feature type="compositionally biased region" description="Basic residues" evidence="7">
    <location>
        <begin position="85"/>
        <end position="95"/>
    </location>
</feature>
<feature type="compositionally biased region" description="Gly residues" evidence="7">
    <location>
        <begin position="97"/>
        <end position="110"/>
    </location>
</feature>
<dbReference type="PANTHER" id="PTHR24208:SF166">
    <property type="entry name" value="LIM HOMEOBOX TRANSCRIPTION FACTOR 1 ALPHA, ISOFORM B"/>
    <property type="match status" value="1"/>
</dbReference>
<dbReference type="Proteomes" id="UP000807306">
    <property type="component" value="Unassembled WGS sequence"/>
</dbReference>
<gene>
    <name evidence="9" type="ORF">CPB83DRAFT_896002</name>
</gene>
<dbReference type="OrthoDB" id="6159439at2759"/>
<evidence type="ECO:0000259" key="8">
    <source>
        <dbReference type="PROSITE" id="PS50071"/>
    </source>
</evidence>
<dbReference type="GO" id="GO:0000977">
    <property type="term" value="F:RNA polymerase II transcription regulatory region sequence-specific DNA binding"/>
    <property type="evidence" value="ECO:0007669"/>
    <property type="project" value="TreeGrafter"/>
</dbReference>